<reference evidence="10" key="1">
    <citation type="submission" date="2022-01" db="EMBL/GenBank/DDBJ databases">
        <title>Comparative genomics reveals a dynamic genome evolution in the ectomycorrhizal milk-cap (Lactarius) mushrooms.</title>
        <authorList>
            <consortium name="DOE Joint Genome Institute"/>
            <person name="Lebreton A."/>
            <person name="Tang N."/>
            <person name="Kuo A."/>
            <person name="LaButti K."/>
            <person name="Drula E."/>
            <person name="Barry K."/>
            <person name="Clum A."/>
            <person name="Lipzen A."/>
            <person name="Mousain D."/>
            <person name="Ng V."/>
            <person name="Wang R."/>
            <person name="Wang X."/>
            <person name="Dai Y."/>
            <person name="Henrissat B."/>
            <person name="Grigoriev I.V."/>
            <person name="Guerin-Laguette A."/>
            <person name="Yu F."/>
            <person name="Martin F.M."/>
        </authorList>
    </citation>
    <scope>NUCLEOTIDE SEQUENCE</scope>
    <source>
        <strain evidence="10">QP</strain>
    </source>
</reference>
<comment type="catalytic activity">
    <reaction evidence="1">
        <text>Thiol-dependent hydrolysis of ester, thioester, amide, peptide and isopeptide bonds formed by the C-terminal Gly of ubiquitin (a 76-residue protein attached to proteins as an intracellular targeting signal).</text>
        <dbReference type="EC" id="3.4.19.12"/>
    </reaction>
</comment>
<evidence type="ECO:0000259" key="9">
    <source>
        <dbReference type="Pfam" id="PF20255"/>
    </source>
</evidence>
<dbReference type="EC" id="3.4.19.12" evidence="2"/>
<dbReference type="InterPro" id="IPR051346">
    <property type="entry name" value="OTU_Deubiquitinase"/>
</dbReference>
<dbReference type="Proteomes" id="UP001201163">
    <property type="component" value="Unassembled WGS sequence"/>
</dbReference>
<feature type="domain" description="DUF3638" evidence="7">
    <location>
        <begin position="2012"/>
        <end position="2230"/>
    </location>
</feature>
<evidence type="ECO:0000256" key="1">
    <source>
        <dbReference type="ARBA" id="ARBA00000707"/>
    </source>
</evidence>
<keyword evidence="5" id="KW-0378">Hydrolase</keyword>
<comment type="caution">
    <text evidence="10">The sequence shown here is derived from an EMBL/GenBank/DDBJ whole genome shotgun (WGS) entry which is preliminary data.</text>
</comment>
<evidence type="ECO:0000256" key="2">
    <source>
        <dbReference type="ARBA" id="ARBA00012759"/>
    </source>
</evidence>
<evidence type="ECO:0000256" key="5">
    <source>
        <dbReference type="ARBA" id="ARBA00022801"/>
    </source>
</evidence>
<name>A0AAD4QE86_9AGAM</name>
<dbReference type="Pfam" id="PF12340">
    <property type="entry name" value="DUF3638"/>
    <property type="match status" value="1"/>
</dbReference>
<dbReference type="InterPro" id="IPR022099">
    <property type="entry name" value="DUF3638"/>
</dbReference>
<feature type="domain" description="DUF3645" evidence="8">
    <location>
        <begin position="2352"/>
        <end position="2384"/>
    </location>
</feature>
<keyword evidence="4" id="KW-0833">Ubl conjugation pathway</keyword>
<organism evidence="10 11">
    <name type="scientific">Lactarius akahatsu</name>
    <dbReference type="NCBI Taxonomy" id="416441"/>
    <lineage>
        <taxon>Eukaryota</taxon>
        <taxon>Fungi</taxon>
        <taxon>Dikarya</taxon>
        <taxon>Basidiomycota</taxon>
        <taxon>Agaricomycotina</taxon>
        <taxon>Agaricomycetes</taxon>
        <taxon>Russulales</taxon>
        <taxon>Russulaceae</taxon>
        <taxon>Lactarius</taxon>
    </lineage>
</organism>
<protein>
    <recommendedName>
        <fullName evidence="2">ubiquitinyl hydrolase 1</fullName>
        <ecNumber evidence="2">3.4.19.12</ecNumber>
    </recommendedName>
</protein>
<evidence type="ECO:0000256" key="4">
    <source>
        <dbReference type="ARBA" id="ARBA00022786"/>
    </source>
</evidence>
<dbReference type="PANTHER" id="PTHR13367:SF33">
    <property type="entry name" value="P-LOOP CONTAINING NUCLEOSIDE TRIPHOSPHATE HYDROLASE PROTEIN"/>
    <property type="match status" value="1"/>
</dbReference>
<gene>
    <name evidence="10" type="ORF">EDB92DRAFT_1796839</name>
</gene>
<sequence length="3084" mass="349024">MPLSHDFDSEVLLSVVDHVFLPVKLPQQAPTEGSERKTNVALCHILIQAAQAFSQCLSPSQQRSWAHMIKTMESIHCTAKGPLVEAELKGTLSDLAVGDVFVMHIRAQNASVIVRTLIDHARFEIFEVSPPASNVMSTDGKLLCSYPGPAVEVSSEIFSNECFLRELASFLVQMDVDVLDSTATAVKAGSTIREVRESAHPRYISELLVGILRGLGQPASVDRITKRIGDEVLWKDAYKPWRRSPLWLVIRVALQTSLDRDLYKTFILFFLAYLLQICIQRDFPSETLQVMRAKMARRLSKMGPAVSDDVYRAVYDAAKETETLLQNRWSSFQASQSVSPSWHPEKLDVIRDTVITLENSRRYLINALRPSPHSYTQKRFTPSHSPRLVDIFDLGCFSDGRLTAVVALDGRIALADFELSIERYLDFWVGSRQHDKNAPDVIASCVEQYYASARETYHACPEDNSVMILTIMDLWMALDKLTAKQYPLLTSYSPEIPRDFLHPILLHRSGSLQRARIIEEYISQRHQAASCTTSIFSDKATESSFAVRYFRDSPKLQEIYADINRRAEQQKEEKRAELGVLNERWRSLKDAASRMDHNYIEDYEGNLVHGRCRKCQTDGQANKLKIDVFEWPLPQATVEAQLVVFELSPPRAFSAWREITYKILRDIGMPKVHDTDYPKLLLDAFSALEHWAVRHEHHRITIGSTTKSFRDQTHYKRVQIPADNSNVLLNNGLSFKLYDRKANSWAARPFLGSTIANLCMPLTPVSSPYGKIHPFVCGTHHTSNEVIAGQADCPPELTPHEYLAFSGLRSGPRLQWLNIARELSSPSLSFRREEIHTLITQAAWNLGPLSDGVREWHADLSVPSFGWTLLRELEGLLGRIEANWLEEVTVRSIALITSRLLSATRDRDICQRVYALLRKARSVAHTWIYELSSKLDTSEDETSCTNLRQRLCILAATCFSTYDVCMEHVPSTLDSDADIAIAVHCAVIVHDNTPSILEDDHSRYFNRLLNRHRRLLHFLEPSLRECVQSNPSGFDQGLASLWPGFRRQISSNWHVLPSPNSRWISCIVDGGQEVHYNLLTGQLLIGGNPLGRLPQDFVQHSTYASLLGTRVLDVVPADVPDMAFMTRSNVSGYQILFSLRDGNLTLRTRRPNDPRLLQFVPRTVFVNDFPKAFVDDCVHWLDLRTGEVEFRSVGSPWISDPSNWRLSIPIFKDDLRFQFRKISGDSAAPVDLIDIRSATFQMISRLLSPLESPEHIIITRANRALEASLNRLHLAFFISEDSELECRNMPGYVIDERQSCGTMFGLRNQLVLRPRNGSSEVPRRVIIPQGDIEFGLDGDFATVSIKTGTVEHVPWHEYTIDTDLGRLTGNVSLHSKLYQCYLHALTSHCLPDPLLGHTGTEESLHMLHSASFLSFQRLSEDDAKLLDLISNLTPSRIYYPPHLRSMVTVNWNGLPVLSQHHDFHPAVSSILDYARAMEALYDEPRPAVDFNTRPRDASLLNRAASRNRLYYPYDLQNLRYSSSSTPKDVAYKSRDVVNGGGAELAAYQTSWSVWNGRLCPSRAWNKLWDAMQSWRSLGPGETRISLRYSRYWLTFSAAKDWLGIYDSCQKALNGDPQDSRVRLAFSLSAASFSGTSYANVIPLILIFATDTRFRDLTRPSPSHYDLSDGTYPDHARLVNLISQFALPLEETPAQTMEVRATGYKKVAKERRREYNNSIDEKASTAAQTVMGRWTKRRSGCNPPRQWFNTQGCREGVDAHLQSITQNIVLRDHIHRLQRVIDCYEITIPPNNPYVFSPRISAGSPKAISPSLREVLTSRASLLQSPTYEQCDSVIAVPSTVTIGAENKLPSAQEDSLSCLIHEFRQSRESLLQLYGEDLSKSHSDLLRKAAPFSVHRGVPAQETLRQYRDQCSKRKASLFSELSGTLAPSQKPENVVSISGLWPRITPRSILRELSRDRVSTLNDQWKHAITRYAIAFLKYQQSQRLLELSSRRRDEELLREAETVCEDVAAACAPDWLLIQIDANFLARPLQLAIAREMISPTCQRSASFQLNMGEGKSSVIVPLVATTLADGSNLTRIVTLKPLSNQMFQLLLSRLSGLTDRRIFYVPFSRKQEMSASVVQSINTLYRQCVDDGGVLVVQPEHLLSQKLMCIDTLIASDREKLTTARQLKDLQRWLAKVSRDVLDESDEILHVRYQLVYTAGEQMPVEDHPNRWSTTQQVFSRLRAHAAWLHSCFPKMFELDQAQKGYPTMRILGREVSRWVSLLIVNDALGGALSTLSLAVLLPSVREAARRFILRKEVSVEDHQLIRAHCSGTTLWSGILLLRGLLVDGEGILGYVLKERRWRVDYGLDPSRTLLAVPYRAKDVPSLRAEFGHPDVAIALTCLSYYYGGLTKEQILQCFDLLTKLDNPDMEYDQWVEFGEGIPTSLRQVNGVNVNDDTQVDEHLVPLFSKNTRVIDFYLSQVVFPRAAKEFPSKLSTSAWDLVEDKSNVTTGFSGTNDNRFLLPTSITQEDPVSQLSTNALVLQYLLQPENNHYECTEGIDGERESAEGFLRRLNGQKPEIRVLLDVGAQMLELQNKELALHWLSLKPHISAAIYFNESDHLTVLTRDGTVEPLISSPFNRQLDKCIVYLDDAHTRGTDLKLPRETRAAVTLGPKVTKDRLLQGCMRMRQLGKGQSVMFFAPGEVDRQICGLIPRGQESENGVRVIDILRWAMHETCLDIGHHLPHWAQQGIDHHRRFSAYKQYNSTGDLGVLKHSWLQRESQTLEEMYEPAWNAQVAGLSPEINGIPSLRERLEHLGVTQLIDVRMAEEQEREVNHEVERERHVEPPPKVYPAKHIIHDDLRDFIRTGSLPMSSRYIIPLFSQTGIDKALDSTEEWSPSPLATTDFAITTRCSSVVRLSDYLRPVNWVLSSGSGKDGTVIVISPHEANELLPIIRQSGKVRLHVYAPRVTASMRSFSDLAFYTITRSPARELTAPAPLRIELNLFAGQLYFDSKEQYERVCELLALHMAHPGAKRVEVDGFVPLAYRTGEGSPFSVSVVSIFKELTGLRRKGMGFGGTDLGRVLDARPLSSEFESWVRKE</sequence>
<proteinExistence type="predicted"/>
<dbReference type="GO" id="GO:0004843">
    <property type="term" value="F:cysteine-type deubiquitinase activity"/>
    <property type="evidence" value="ECO:0007669"/>
    <property type="project" value="UniProtKB-EC"/>
</dbReference>
<keyword evidence="6" id="KW-0788">Thiol protease</keyword>
<evidence type="ECO:0000259" key="8">
    <source>
        <dbReference type="Pfam" id="PF12359"/>
    </source>
</evidence>
<evidence type="ECO:0000313" key="10">
    <source>
        <dbReference type="EMBL" id="KAH8992967.1"/>
    </source>
</evidence>
<evidence type="ECO:0000256" key="6">
    <source>
        <dbReference type="ARBA" id="ARBA00022807"/>
    </source>
</evidence>
<evidence type="ECO:0000256" key="3">
    <source>
        <dbReference type="ARBA" id="ARBA00022670"/>
    </source>
</evidence>
<accession>A0AAD4QE86</accession>
<keyword evidence="3" id="KW-0645">Protease</keyword>
<dbReference type="InterPro" id="IPR022105">
    <property type="entry name" value="DUF3645"/>
</dbReference>
<evidence type="ECO:0000259" key="7">
    <source>
        <dbReference type="Pfam" id="PF12340"/>
    </source>
</evidence>
<dbReference type="GO" id="GO:0006508">
    <property type="term" value="P:proteolysis"/>
    <property type="evidence" value="ECO:0007669"/>
    <property type="project" value="UniProtKB-KW"/>
</dbReference>
<dbReference type="InterPro" id="IPR046541">
    <property type="entry name" value="DUF6606"/>
</dbReference>
<dbReference type="EMBL" id="JAKELL010000020">
    <property type="protein sequence ID" value="KAH8992967.1"/>
    <property type="molecule type" value="Genomic_DNA"/>
</dbReference>
<feature type="domain" description="DUF6606" evidence="9">
    <location>
        <begin position="16"/>
        <end position="276"/>
    </location>
</feature>
<evidence type="ECO:0000313" key="11">
    <source>
        <dbReference type="Proteomes" id="UP001201163"/>
    </source>
</evidence>
<keyword evidence="11" id="KW-1185">Reference proteome</keyword>
<dbReference type="Pfam" id="PF12359">
    <property type="entry name" value="DUF3645"/>
    <property type="match status" value="1"/>
</dbReference>
<dbReference type="Pfam" id="PF20255">
    <property type="entry name" value="DUF6606"/>
    <property type="match status" value="1"/>
</dbReference>
<dbReference type="PANTHER" id="PTHR13367">
    <property type="entry name" value="UBIQUITIN THIOESTERASE"/>
    <property type="match status" value="1"/>
</dbReference>